<gene>
    <name evidence="2" type="ORF">mPipKuh1_000545</name>
</gene>
<feature type="signal peptide" evidence="1">
    <location>
        <begin position="1"/>
        <end position="28"/>
    </location>
</feature>
<dbReference type="Proteomes" id="UP000558488">
    <property type="component" value="Unassembled WGS sequence"/>
</dbReference>
<organism evidence="2 3">
    <name type="scientific">Pipistrellus kuhlii</name>
    <name type="common">Kuhl's pipistrelle</name>
    <dbReference type="NCBI Taxonomy" id="59472"/>
    <lineage>
        <taxon>Eukaryota</taxon>
        <taxon>Metazoa</taxon>
        <taxon>Chordata</taxon>
        <taxon>Craniata</taxon>
        <taxon>Vertebrata</taxon>
        <taxon>Euteleostomi</taxon>
        <taxon>Mammalia</taxon>
        <taxon>Eutheria</taxon>
        <taxon>Laurasiatheria</taxon>
        <taxon>Chiroptera</taxon>
        <taxon>Yangochiroptera</taxon>
        <taxon>Vespertilionidae</taxon>
        <taxon>Pipistrellus</taxon>
    </lineage>
</organism>
<reference evidence="2 3" key="1">
    <citation type="journal article" date="2020" name="Nature">
        <title>Six reference-quality genomes reveal evolution of bat adaptations.</title>
        <authorList>
            <person name="Jebb D."/>
            <person name="Huang Z."/>
            <person name="Pippel M."/>
            <person name="Hughes G.M."/>
            <person name="Lavrichenko K."/>
            <person name="Devanna P."/>
            <person name="Winkler S."/>
            <person name="Jermiin L.S."/>
            <person name="Skirmuntt E.C."/>
            <person name="Katzourakis A."/>
            <person name="Burkitt-Gray L."/>
            <person name="Ray D.A."/>
            <person name="Sullivan K.A.M."/>
            <person name="Roscito J.G."/>
            <person name="Kirilenko B.M."/>
            <person name="Davalos L.M."/>
            <person name="Corthals A.P."/>
            <person name="Power M.L."/>
            <person name="Jones G."/>
            <person name="Ransome R.D."/>
            <person name="Dechmann D.K.N."/>
            <person name="Locatelli A.G."/>
            <person name="Puechmaille S.J."/>
            <person name="Fedrigo O."/>
            <person name="Jarvis E.D."/>
            <person name="Hiller M."/>
            <person name="Vernes S.C."/>
            <person name="Myers E.W."/>
            <person name="Teeling E.C."/>
        </authorList>
    </citation>
    <scope>NUCLEOTIDE SEQUENCE [LARGE SCALE GENOMIC DNA]</scope>
    <source>
        <strain evidence="2">MPipKuh1</strain>
        <tissue evidence="2">Flight muscle</tissue>
    </source>
</reference>
<accession>A0A7J7RVR6</accession>
<name>A0A7J7RVR6_PIPKU</name>
<feature type="chain" id="PRO_5029792136" evidence="1">
    <location>
        <begin position="29"/>
        <end position="77"/>
    </location>
</feature>
<keyword evidence="1" id="KW-0732">Signal</keyword>
<evidence type="ECO:0000313" key="2">
    <source>
        <dbReference type="EMBL" id="KAF6280230.1"/>
    </source>
</evidence>
<proteinExistence type="predicted"/>
<evidence type="ECO:0000256" key="1">
    <source>
        <dbReference type="SAM" id="SignalP"/>
    </source>
</evidence>
<keyword evidence="3" id="KW-1185">Reference proteome</keyword>
<dbReference type="EMBL" id="JACAGB010000057">
    <property type="protein sequence ID" value="KAF6280230.1"/>
    <property type="molecule type" value="Genomic_DNA"/>
</dbReference>
<evidence type="ECO:0000313" key="3">
    <source>
        <dbReference type="Proteomes" id="UP000558488"/>
    </source>
</evidence>
<sequence length="77" mass="8244">METGPRPPGRPALWAPVVLALGLGLAGTQRTLEEVPVQPGFDAQKPGTPGLPHDPLRLALHSIATRGPDLEFLLFWT</sequence>
<dbReference type="AlphaFoldDB" id="A0A7J7RVR6"/>
<protein>
    <submittedName>
        <fullName evidence="2">Uncharacterized protein</fullName>
    </submittedName>
</protein>
<comment type="caution">
    <text evidence="2">The sequence shown here is derived from an EMBL/GenBank/DDBJ whole genome shotgun (WGS) entry which is preliminary data.</text>
</comment>